<proteinExistence type="predicted"/>
<evidence type="ECO:0000256" key="1">
    <source>
        <dbReference type="SAM" id="Phobius"/>
    </source>
</evidence>
<comment type="caution">
    <text evidence="2">The sequence shown here is derived from an EMBL/GenBank/DDBJ whole genome shotgun (WGS) entry which is preliminary data.</text>
</comment>
<evidence type="ECO:0000313" key="2">
    <source>
        <dbReference type="EMBL" id="PJA41134.1"/>
    </source>
</evidence>
<name>A0A2M7X4N3_UNCKA</name>
<keyword evidence="1" id="KW-0472">Membrane</keyword>
<dbReference type="AlphaFoldDB" id="A0A2M7X4N3"/>
<evidence type="ECO:0008006" key="4">
    <source>
        <dbReference type="Google" id="ProtNLM"/>
    </source>
</evidence>
<gene>
    <name evidence="2" type="ORF">CO179_00520</name>
</gene>
<dbReference type="Proteomes" id="UP000231195">
    <property type="component" value="Unassembled WGS sequence"/>
</dbReference>
<keyword evidence="1" id="KW-0812">Transmembrane</keyword>
<keyword evidence="1" id="KW-1133">Transmembrane helix</keyword>
<sequence length="204" mass="23478">MKTYIQKLNQKGKVEAILAAIVLVVIVVVGYWYVRVQNETTGSTSTSTVSSDESSNIDISDWKTYTSDELGVSFKYPAEMEDVSVSGQDKLFLRGKNQPKFREVIDGLMILVNVSVPVSDSLENDLYNDLIDLYFVSRDDFHTSFFKERLLVKSTVGGNEDEIYRMVFQVKDKYLHISFVMGEYDRELYRQIRNSIIDSIEFEK</sequence>
<evidence type="ECO:0000313" key="3">
    <source>
        <dbReference type="Proteomes" id="UP000231195"/>
    </source>
</evidence>
<reference evidence="3" key="1">
    <citation type="submission" date="2017-09" db="EMBL/GenBank/DDBJ databases">
        <title>Depth-based differentiation of microbial function through sediment-hosted aquifers and enrichment of novel symbionts in the deep terrestrial subsurface.</title>
        <authorList>
            <person name="Probst A.J."/>
            <person name="Ladd B."/>
            <person name="Jarett J.K."/>
            <person name="Geller-Mcgrath D.E."/>
            <person name="Sieber C.M.K."/>
            <person name="Emerson J.B."/>
            <person name="Anantharaman K."/>
            <person name="Thomas B.C."/>
            <person name="Malmstrom R."/>
            <person name="Stieglmeier M."/>
            <person name="Klingl A."/>
            <person name="Woyke T."/>
            <person name="Ryan C.M."/>
            <person name="Banfield J.F."/>
        </authorList>
    </citation>
    <scope>NUCLEOTIDE SEQUENCE [LARGE SCALE GENOMIC DNA]</scope>
</reference>
<accession>A0A2M7X4N3</accession>
<feature type="transmembrane region" description="Helical" evidence="1">
    <location>
        <begin position="12"/>
        <end position="34"/>
    </location>
</feature>
<protein>
    <recommendedName>
        <fullName evidence="4">PsbP C-terminal domain-containing protein</fullName>
    </recommendedName>
</protein>
<dbReference type="EMBL" id="PFWZ01000028">
    <property type="protein sequence ID" value="PJA41134.1"/>
    <property type="molecule type" value="Genomic_DNA"/>
</dbReference>
<organism evidence="2 3">
    <name type="scientific">candidate division WWE3 bacterium CG_4_9_14_3_um_filter_39_7</name>
    <dbReference type="NCBI Taxonomy" id="1975080"/>
    <lineage>
        <taxon>Bacteria</taxon>
        <taxon>Katanobacteria</taxon>
    </lineage>
</organism>